<protein>
    <submittedName>
        <fullName evidence="1">Membrane protein</fullName>
    </submittedName>
</protein>
<dbReference type="Gene3D" id="2.50.20.10">
    <property type="entry name" value="Lipoprotein localisation LolA/LolB/LppX"/>
    <property type="match status" value="1"/>
</dbReference>
<dbReference type="RefSeq" id="WP_204027428.1">
    <property type="nucleotide sequence ID" value="NZ_BOOW01000026.1"/>
</dbReference>
<comment type="caution">
    <text evidence="1">The sequence shown here is derived from an EMBL/GenBank/DDBJ whole genome shotgun (WGS) entry which is preliminary data.</text>
</comment>
<dbReference type="InterPro" id="IPR052944">
    <property type="entry name" value="Sporulation_related"/>
</dbReference>
<gene>
    <name evidence="1" type="ORF">Ssi02_40130</name>
</gene>
<dbReference type="EMBL" id="BOOW01000026">
    <property type="protein sequence ID" value="GII93782.1"/>
    <property type="molecule type" value="Genomic_DNA"/>
</dbReference>
<dbReference type="Proteomes" id="UP000606172">
    <property type="component" value="Unassembled WGS sequence"/>
</dbReference>
<name>A0A919V902_9ACTN</name>
<dbReference type="SUPFAM" id="SSF89392">
    <property type="entry name" value="Prokaryotic lipoproteins and lipoprotein localization factors"/>
    <property type="match status" value="1"/>
</dbReference>
<keyword evidence="2" id="KW-1185">Reference proteome</keyword>
<organism evidence="1 2">
    <name type="scientific">Sinosporangium siamense</name>
    <dbReference type="NCBI Taxonomy" id="1367973"/>
    <lineage>
        <taxon>Bacteria</taxon>
        <taxon>Bacillati</taxon>
        <taxon>Actinomycetota</taxon>
        <taxon>Actinomycetes</taxon>
        <taxon>Streptosporangiales</taxon>
        <taxon>Streptosporangiaceae</taxon>
        <taxon>Sinosporangium</taxon>
    </lineage>
</organism>
<accession>A0A919V902</accession>
<sequence length="419" mass="43430">MSFQQPAQDTPSRLRRLAMKWGAPVTAVLVVAAVLGAPSVIAAVRGEPSLPARTAEQLVTDALRSLEQGRTPPLSGTIVKTASLGVPGVSQLLGNTPPRHGAADIRSPLSLLVGAHQVKLWYDGATRVRAALPGPMSETDVIVNDGVMWIWESESNTANKIKLPAGAAAATTGVAAATVAKGAAHAVPPLVLGRPTPGDAAKALLSMLAASTEISVADDETVAGRPAYHLILAPKDPDSLIAEVRLALDGEKLFPLRLQVVADGSDEPVIDIGYTEITFSPPAEENFTFTPPHGATVNETSFADLMGQSRATTEEWSGDPVAGTTSFAGSGWTAVSVTRLDKDDLAELAAPPKVPARQEEGGAAEFVRTVLDSATPVQGPWGSGRMVKSKLVTVLLTDDGRLLIGAVTPQTLIEAAGRG</sequence>
<dbReference type="InterPro" id="IPR029046">
    <property type="entry name" value="LolA/LolB/LppX"/>
</dbReference>
<evidence type="ECO:0000313" key="2">
    <source>
        <dbReference type="Proteomes" id="UP000606172"/>
    </source>
</evidence>
<reference evidence="1" key="1">
    <citation type="submission" date="2021-01" db="EMBL/GenBank/DDBJ databases">
        <title>Whole genome shotgun sequence of Sinosporangium siamense NBRC 109515.</title>
        <authorList>
            <person name="Komaki H."/>
            <person name="Tamura T."/>
        </authorList>
    </citation>
    <scope>NUCLEOTIDE SEQUENCE</scope>
    <source>
        <strain evidence="1">NBRC 109515</strain>
    </source>
</reference>
<dbReference type="AlphaFoldDB" id="A0A919V902"/>
<evidence type="ECO:0000313" key="1">
    <source>
        <dbReference type="EMBL" id="GII93782.1"/>
    </source>
</evidence>
<proteinExistence type="predicted"/>
<dbReference type="PANTHER" id="PTHR37507">
    <property type="entry name" value="SPORULATION PROTEIN YDCC"/>
    <property type="match status" value="1"/>
</dbReference>
<dbReference type="PANTHER" id="PTHR37507:SF2">
    <property type="entry name" value="SPORULATION PROTEIN YDCC"/>
    <property type="match status" value="1"/>
</dbReference>